<reference evidence="2" key="1">
    <citation type="journal article" date="2020" name="Stud. Mycol.">
        <title>101 Dothideomycetes genomes: a test case for predicting lifestyles and emergence of pathogens.</title>
        <authorList>
            <person name="Haridas S."/>
            <person name="Albert R."/>
            <person name="Binder M."/>
            <person name="Bloem J."/>
            <person name="Labutti K."/>
            <person name="Salamov A."/>
            <person name="Andreopoulos B."/>
            <person name="Baker S."/>
            <person name="Barry K."/>
            <person name="Bills G."/>
            <person name="Bluhm B."/>
            <person name="Cannon C."/>
            <person name="Castanera R."/>
            <person name="Culley D."/>
            <person name="Daum C."/>
            <person name="Ezra D."/>
            <person name="Gonzalez J."/>
            <person name="Henrissat B."/>
            <person name="Kuo A."/>
            <person name="Liang C."/>
            <person name="Lipzen A."/>
            <person name="Lutzoni F."/>
            <person name="Magnuson J."/>
            <person name="Mondo S."/>
            <person name="Nolan M."/>
            <person name="Ohm R."/>
            <person name="Pangilinan J."/>
            <person name="Park H.-J."/>
            <person name="Ramirez L."/>
            <person name="Alfaro M."/>
            <person name="Sun H."/>
            <person name="Tritt A."/>
            <person name="Yoshinaga Y."/>
            <person name="Zwiers L.-H."/>
            <person name="Turgeon B."/>
            <person name="Goodwin S."/>
            <person name="Spatafora J."/>
            <person name="Crous P."/>
            <person name="Grigoriev I."/>
        </authorList>
    </citation>
    <scope>NUCLEOTIDE SEQUENCE</scope>
    <source>
        <strain evidence="2">CBS 113979</strain>
    </source>
</reference>
<feature type="domain" description="Heterokaryon incompatibility" evidence="1">
    <location>
        <begin position="41"/>
        <end position="192"/>
    </location>
</feature>
<keyword evidence="3" id="KW-1185">Reference proteome</keyword>
<dbReference type="OrthoDB" id="3553147at2759"/>
<evidence type="ECO:0000313" key="2">
    <source>
        <dbReference type="EMBL" id="KAF1982524.1"/>
    </source>
</evidence>
<dbReference type="InterPro" id="IPR010730">
    <property type="entry name" value="HET"/>
</dbReference>
<proteinExistence type="predicted"/>
<dbReference type="PANTHER" id="PTHR24148:SF64">
    <property type="entry name" value="HETEROKARYON INCOMPATIBILITY DOMAIN-CONTAINING PROTEIN"/>
    <property type="match status" value="1"/>
</dbReference>
<dbReference type="EMBL" id="ML977183">
    <property type="protein sequence ID" value="KAF1982524.1"/>
    <property type="molecule type" value="Genomic_DNA"/>
</dbReference>
<dbReference type="AlphaFoldDB" id="A0A6G1GNY1"/>
<evidence type="ECO:0000313" key="3">
    <source>
        <dbReference type="Proteomes" id="UP000800041"/>
    </source>
</evidence>
<protein>
    <recommendedName>
        <fullName evidence="1">Heterokaryon incompatibility domain-containing protein</fullName>
    </recommendedName>
</protein>
<accession>A0A6G1GNY1</accession>
<evidence type="ECO:0000259" key="1">
    <source>
        <dbReference type="Pfam" id="PF06985"/>
    </source>
</evidence>
<name>A0A6G1GNY1_9PEZI</name>
<dbReference type="InterPro" id="IPR052895">
    <property type="entry name" value="HetReg/Transcr_Mod"/>
</dbReference>
<dbReference type="PANTHER" id="PTHR24148">
    <property type="entry name" value="ANKYRIN REPEAT DOMAIN-CONTAINING PROTEIN 39 HOMOLOG-RELATED"/>
    <property type="match status" value="1"/>
</dbReference>
<gene>
    <name evidence="2" type="ORF">K402DRAFT_414880</name>
</gene>
<dbReference type="Pfam" id="PF26639">
    <property type="entry name" value="Het-6_barrel"/>
    <property type="match status" value="1"/>
</dbReference>
<organism evidence="2 3">
    <name type="scientific">Aulographum hederae CBS 113979</name>
    <dbReference type="NCBI Taxonomy" id="1176131"/>
    <lineage>
        <taxon>Eukaryota</taxon>
        <taxon>Fungi</taxon>
        <taxon>Dikarya</taxon>
        <taxon>Ascomycota</taxon>
        <taxon>Pezizomycotina</taxon>
        <taxon>Dothideomycetes</taxon>
        <taxon>Pleosporomycetidae</taxon>
        <taxon>Aulographales</taxon>
        <taxon>Aulographaceae</taxon>
    </lineage>
</organism>
<sequence>MYINSLQEGSLRLLELQPGQKEDPIICKLQEVSLKDAEDKYEAISYVWGDPNVTSGILCEGVKCQITISLALALQTFRHAFQIRILWADAVCINQCDDQEKGHQVKQMGNVYMKAKRVLVHLGLDNENIAGDCFQLIKDFNGFWGSELHRYKDPREIRTRASYPFSMNIKRWEAVVKMSKISWFARLWVVQEAGLAKSCTAFWGHADIEFSQIIETFLWLQGRADLSQRLCSGADWKWFDIFLGNQCTLGNTTTWRKDLPLCTFYSDHHLTNPADLTLIRVLQTGRSMKASDPRDHVYGFLGNPLALTKDGGVMVEPNYTKSNSVGDVCCDIAIALLHHSREAQYLFGAVDHECLSNVLAEDGCPSWAPRWDRGYWTISLTAPAYWYYAGGSKDTFDVKMTGNLLLCLECIEFDQLSWVSEHLSQGNLGIDATEWDAVFRTSRQSPIEHTWKTILSSCHYFTSEFEHAFKTTLFREYPRDQVQTESIHQSRAGADFSDYKDLMQKIVEASCAADVAESSSVRVARLAAQVANCRNRRLAHTEGGRLVLTPRFAKAGDKCCVVPGVPTPLILRPSVKEGVYHLVGDCYIYGAMRGEIIKMAEAGKYQSRTIHLK</sequence>
<dbReference type="Pfam" id="PF06985">
    <property type="entry name" value="HET"/>
    <property type="match status" value="1"/>
</dbReference>
<dbReference type="Proteomes" id="UP000800041">
    <property type="component" value="Unassembled WGS sequence"/>
</dbReference>